<keyword evidence="4" id="KW-1185">Reference proteome</keyword>
<reference evidence="3 4" key="1">
    <citation type="journal article" date="2021" name="Elife">
        <title>Chloroplast acquisition without the gene transfer in kleptoplastic sea slugs, Plakobranchus ocellatus.</title>
        <authorList>
            <person name="Maeda T."/>
            <person name="Takahashi S."/>
            <person name="Yoshida T."/>
            <person name="Shimamura S."/>
            <person name="Takaki Y."/>
            <person name="Nagai Y."/>
            <person name="Toyoda A."/>
            <person name="Suzuki Y."/>
            <person name="Arimoto A."/>
            <person name="Ishii H."/>
            <person name="Satoh N."/>
            <person name="Nishiyama T."/>
            <person name="Hasebe M."/>
            <person name="Maruyama T."/>
            <person name="Minagawa J."/>
            <person name="Obokata J."/>
            <person name="Shigenobu S."/>
        </authorList>
    </citation>
    <scope>NUCLEOTIDE SEQUENCE [LARGE SCALE GENOMIC DNA]</scope>
</reference>
<evidence type="ECO:0000313" key="4">
    <source>
        <dbReference type="Proteomes" id="UP000762676"/>
    </source>
</evidence>
<evidence type="ECO:0000256" key="2">
    <source>
        <dbReference type="SAM" id="Phobius"/>
    </source>
</evidence>
<keyword evidence="2" id="KW-1133">Transmembrane helix</keyword>
<evidence type="ECO:0008006" key="5">
    <source>
        <dbReference type="Google" id="ProtNLM"/>
    </source>
</evidence>
<accession>A0AAV4GUW9</accession>
<gene>
    <name evidence="3" type="ORF">ElyMa_002524600</name>
</gene>
<dbReference type="AlphaFoldDB" id="A0AAV4GUW9"/>
<organism evidence="3 4">
    <name type="scientific">Elysia marginata</name>
    <dbReference type="NCBI Taxonomy" id="1093978"/>
    <lineage>
        <taxon>Eukaryota</taxon>
        <taxon>Metazoa</taxon>
        <taxon>Spiralia</taxon>
        <taxon>Lophotrochozoa</taxon>
        <taxon>Mollusca</taxon>
        <taxon>Gastropoda</taxon>
        <taxon>Heterobranchia</taxon>
        <taxon>Euthyneura</taxon>
        <taxon>Panpulmonata</taxon>
        <taxon>Sacoglossa</taxon>
        <taxon>Placobranchoidea</taxon>
        <taxon>Plakobranchidae</taxon>
        <taxon>Elysia</taxon>
    </lineage>
</organism>
<keyword evidence="2" id="KW-0812">Transmembrane</keyword>
<evidence type="ECO:0000313" key="3">
    <source>
        <dbReference type="EMBL" id="GFR88698.1"/>
    </source>
</evidence>
<feature type="transmembrane region" description="Helical" evidence="2">
    <location>
        <begin position="387"/>
        <end position="405"/>
    </location>
</feature>
<evidence type="ECO:0000256" key="1">
    <source>
        <dbReference type="SAM" id="MobiDB-lite"/>
    </source>
</evidence>
<feature type="region of interest" description="Disordered" evidence="1">
    <location>
        <begin position="1"/>
        <end position="23"/>
    </location>
</feature>
<name>A0AAV4GUW9_9GAST</name>
<proteinExistence type="predicted"/>
<keyword evidence="2" id="KW-0472">Membrane</keyword>
<dbReference type="EMBL" id="BMAT01005177">
    <property type="protein sequence ID" value="GFR88698.1"/>
    <property type="molecule type" value="Genomic_DNA"/>
</dbReference>
<dbReference type="Proteomes" id="UP000762676">
    <property type="component" value="Unassembled WGS sequence"/>
</dbReference>
<protein>
    <recommendedName>
        <fullName evidence="5">VWFD domain-containing protein</fullName>
    </recommendedName>
</protein>
<sequence length="431" mass="46414">MAPTKPSHSERSPSGPLPHESTECRSVSDKCRWRFSGPIGGPECGGTAGKCKWQYPGRSTGYLVKTRAPRSAVVVAIEVAYTPPKITPASGKSSPYQSPGVVYGITSLFCTNALKVASGHNAPDTAVATNVRVPKGPKVRRRVLHSPPGAYALDGFELYYTSDGMSQISVSYRPFVNKQKGISGRAHTGFVPPQASKPLEHYSLNCYNDQEHLFLSGVDQVETSPQTARQAKNFTPQLGGLGLNCTNYAGVFEKMPFSEKVACCVGIGPRCHWGEFYPQTEECDEVMSKHCLSQCQGGVCVDPVCGCLGSPLASDGKAQCFDARCADNPWAYHTHNMEQTDCKEKRLTCEEWAALKDGTSVALRAPPPPGCTGVPPGKSVDWLTKNLVWVVVLLVLVLLLALMVMPAENISRQRPQLPPGALPALPPLTSV</sequence>
<comment type="caution">
    <text evidence="3">The sequence shown here is derived from an EMBL/GenBank/DDBJ whole genome shotgun (WGS) entry which is preliminary data.</text>
</comment>